<dbReference type="Pfam" id="PF00512">
    <property type="entry name" value="HisKA"/>
    <property type="match status" value="1"/>
</dbReference>
<dbReference type="PANTHER" id="PTHR45453:SF1">
    <property type="entry name" value="PHOSPHATE REGULON SENSOR PROTEIN PHOR"/>
    <property type="match status" value="1"/>
</dbReference>
<dbReference type="Proteomes" id="UP000241507">
    <property type="component" value="Chromosome"/>
</dbReference>
<evidence type="ECO:0000256" key="6">
    <source>
        <dbReference type="ARBA" id="ARBA00023012"/>
    </source>
</evidence>
<keyword evidence="5 9" id="KW-0418">Kinase</keyword>
<reference evidence="10" key="1">
    <citation type="submission" date="2018-03" db="EMBL/GenBank/DDBJ databases">
        <title>Gramella fulva sp. nov., isolated from a dry surface of tidal flat.</title>
        <authorList>
            <person name="Hwang S.H."/>
            <person name="Hwang W.M."/>
            <person name="Kang K."/>
            <person name="Ahn T.-Y."/>
        </authorList>
    </citation>
    <scope>NUCLEOTIDE SEQUENCE [LARGE SCALE GENOMIC DNA]</scope>
    <source>
        <strain evidence="10">SH35</strain>
    </source>
</reference>
<feature type="transmembrane region" description="Helical" evidence="7">
    <location>
        <begin position="6"/>
        <end position="26"/>
    </location>
</feature>
<proteinExistence type="predicted"/>
<evidence type="ECO:0000256" key="3">
    <source>
        <dbReference type="ARBA" id="ARBA00022553"/>
    </source>
</evidence>
<dbReference type="PROSITE" id="PS50109">
    <property type="entry name" value="HIS_KIN"/>
    <property type="match status" value="1"/>
</dbReference>
<keyword evidence="3" id="KW-0597">Phosphoprotein</keyword>
<dbReference type="AlphaFoldDB" id="A0A2R3Z7N7"/>
<keyword evidence="10" id="KW-1185">Reference proteome</keyword>
<dbReference type="PANTHER" id="PTHR45453">
    <property type="entry name" value="PHOSPHATE REGULON SENSOR PROTEIN PHOR"/>
    <property type="match status" value="1"/>
</dbReference>
<evidence type="ECO:0000256" key="2">
    <source>
        <dbReference type="ARBA" id="ARBA00012438"/>
    </source>
</evidence>
<dbReference type="InterPro" id="IPR036097">
    <property type="entry name" value="HisK_dim/P_sf"/>
</dbReference>
<keyword evidence="6" id="KW-0902">Two-component regulatory system</keyword>
<dbReference type="KEGG" id="grs:C7S20_13820"/>
<protein>
    <recommendedName>
        <fullName evidence="2">histidine kinase</fullName>
        <ecNumber evidence="2">2.7.13.3</ecNumber>
    </recommendedName>
</protein>
<dbReference type="SUPFAM" id="SSF47384">
    <property type="entry name" value="Homodimeric domain of signal transducing histidine kinase"/>
    <property type="match status" value="1"/>
</dbReference>
<feature type="domain" description="Histidine kinase" evidence="8">
    <location>
        <begin position="206"/>
        <end position="420"/>
    </location>
</feature>
<keyword evidence="7" id="KW-0472">Membrane</keyword>
<gene>
    <name evidence="9" type="ORF">C7S20_13820</name>
</gene>
<dbReference type="SUPFAM" id="SSF55874">
    <property type="entry name" value="ATPase domain of HSP90 chaperone/DNA topoisomerase II/histidine kinase"/>
    <property type="match status" value="1"/>
</dbReference>
<sequence length="422" mass="48675">MKRRNIYIAIFIISVLGLFVVQYQYLRIGLNLARVQFDKKIASAGVGIKEELATENQLSFLVAQAITKDNYFKLSKDSVQDASRYFLNDFIRQQLSENGINTDFSYRLYTRDTLDYLQSPHPFDEDSSLINYPFSLEGYLPTVIEKPLILELQFNDLNSYFISQLNGLTVPSLLFILAIILVVVWILRSFYWQSNVITTTNEFINNLTHELKTPVFSVGLATKILEESVQEKQKPIVAMIRQQVEKLKRHIDQVLELGNLESRKKLFELKEINLRPLLKEWCDYYREISEVEKTSFQCEIEERDFMVMAAANHLENAIANLIDNARKYSDVPEIKLKAVKEGKNLIISVADNGIGIDKKEKQHIFKKYYRISNGDVHKVKGYGLGLSYVKEIIKRHKGKIKIESETGKGTTVFIILPLRNAA</sequence>
<dbReference type="Gene3D" id="3.30.565.10">
    <property type="entry name" value="Histidine kinase-like ATPase, C-terminal domain"/>
    <property type="match status" value="1"/>
</dbReference>
<dbReference type="SMART" id="SM00388">
    <property type="entry name" value="HisKA"/>
    <property type="match status" value="1"/>
</dbReference>
<evidence type="ECO:0000313" key="10">
    <source>
        <dbReference type="Proteomes" id="UP000241507"/>
    </source>
</evidence>
<dbReference type="SMART" id="SM00387">
    <property type="entry name" value="HATPase_c"/>
    <property type="match status" value="1"/>
</dbReference>
<evidence type="ECO:0000256" key="1">
    <source>
        <dbReference type="ARBA" id="ARBA00000085"/>
    </source>
</evidence>
<dbReference type="PRINTS" id="PR00344">
    <property type="entry name" value="BCTRLSENSOR"/>
</dbReference>
<dbReference type="GO" id="GO:0004721">
    <property type="term" value="F:phosphoprotein phosphatase activity"/>
    <property type="evidence" value="ECO:0007669"/>
    <property type="project" value="TreeGrafter"/>
</dbReference>
<dbReference type="GO" id="GO:0005886">
    <property type="term" value="C:plasma membrane"/>
    <property type="evidence" value="ECO:0007669"/>
    <property type="project" value="TreeGrafter"/>
</dbReference>
<evidence type="ECO:0000313" key="9">
    <source>
        <dbReference type="EMBL" id="AVR46252.1"/>
    </source>
</evidence>
<dbReference type="EC" id="2.7.13.3" evidence="2"/>
<dbReference type="EMBL" id="CP028136">
    <property type="protein sequence ID" value="AVR46252.1"/>
    <property type="molecule type" value="Genomic_DNA"/>
</dbReference>
<evidence type="ECO:0000259" key="8">
    <source>
        <dbReference type="PROSITE" id="PS50109"/>
    </source>
</evidence>
<organism evidence="9 10">
    <name type="scientific">Christiangramia fulva</name>
    <dbReference type="NCBI Taxonomy" id="2126553"/>
    <lineage>
        <taxon>Bacteria</taxon>
        <taxon>Pseudomonadati</taxon>
        <taxon>Bacteroidota</taxon>
        <taxon>Flavobacteriia</taxon>
        <taxon>Flavobacteriales</taxon>
        <taxon>Flavobacteriaceae</taxon>
        <taxon>Christiangramia</taxon>
    </lineage>
</organism>
<evidence type="ECO:0000256" key="5">
    <source>
        <dbReference type="ARBA" id="ARBA00022777"/>
    </source>
</evidence>
<dbReference type="Gene3D" id="1.10.287.130">
    <property type="match status" value="1"/>
</dbReference>
<dbReference type="GO" id="GO:0000155">
    <property type="term" value="F:phosphorelay sensor kinase activity"/>
    <property type="evidence" value="ECO:0007669"/>
    <property type="project" value="InterPro"/>
</dbReference>
<dbReference type="InterPro" id="IPR050351">
    <property type="entry name" value="BphY/WalK/GraS-like"/>
</dbReference>
<dbReference type="InterPro" id="IPR003594">
    <property type="entry name" value="HATPase_dom"/>
</dbReference>
<dbReference type="InterPro" id="IPR036890">
    <property type="entry name" value="HATPase_C_sf"/>
</dbReference>
<accession>A0A2R3Z7N7</accession>
<dbReference type="InterPro" id="IPR005467">
    <property type="entry name" value="His_kinase_dom"/>
</dbReference>
<dbReference type="Pfam" id="PF02518">
    <property type="entry name" value="HATPase_c"/>
    <property type="match status" value="1"/>
</dbReference>
<name>A0A2R3Z7N7_9FLAO</name>
<feature type="transmembrane region" description="Helical" evidence="7">
    <location>
        <begin position="173"/>
        <end position="192"/>
    </location>
</feature>
<dbReference type="OrthoDB" id="1933776at2"/>
<dbReference type="CDD" id="cd00082">
    <property type="entry name" value="HisKA"/>
    <property type="match status" value="1"/>
</dbReference>
<dbReference type="CDD" id="cd00075">
    <property type="entry name" value="HATPase"/>
    <property type="match status" value="1"/>
</dbReference>
<evidence type="ECO:0000256" key="7">
    <source>
        <dbReference type="SAM" id="Phobius"/>
    </source>
</evidence>
<comment type="catalytic activity">
    <reaction evidence="1">
        <text>ATP + protein L-histidine = ADP + protein N-phospho-L-histidine.</text>
        <dbReference type="EC" id="2.7.13.3"/>
    </reaction>
</comment>
<keyword evidence="7" id="KW-0812">Transmembrane</keyword>
<dbReference type="GO" id="GO:0016036">
    <property type="term" value="P:cellular response to phosphate starvation"/>
    <property type="evidence" value="ECO:0007669"/>
    <property type="project" value="TreeGrafter"/>
</dbReference>
<dbReference type="RefSeq" id="WP_107013026.1">
    <property type="nucleotide sequence ID" value="NZ_CP028136.1"/>
</dbReference>
<evidence type="ECO:0000256" key="4">
    <source>
        <dbReference type="ARBA" id="ARBA00022679"/>
    </source>
</evidence>
<dbReference type="FunFam" id="3.30.565.10:FF:000006">
    <property type="entry name" value="Sensor histidine kinase WalK"/>
    <property type="match status" value="1"/>
</dbReference>
<dbReference type="InterPro" id="IPR004358">
    <property type="entry name" value="Sig_transdc_His_kin-like_C"/>
</dbReference>
<dbReference type="InterPro" id="IPR003661">
    <property type="entry name" value="HisK_dim/P_dom"/>
</dbReference>
<keyword evidence="7" id="KW-1133">Transmembrane helix</keyword>
<keyword evidence="4" id="KW-0808">Transferase</keyword>